<reference evidence="10" key="1">
    <citation type="submission" date="2021-10" db="EMBL/GenBank/DDBJ databases">
        <title>Anaerobic single-cell dispensing facilitates the cultivation of human gut bacteria.</title>
        <authorList>
            <person name="Afrizal A."/>
        </authorList>
    </citation>
    <scope>NUCLEOTIDE SEQUENCE</scope>
    <source>
        <strain evidence="10">CLA-AA-H250</strain>
    </source>
</reference>
<evidence type="ECO:0000256" key="2">
    <source>
        <dbReference type="ARBA" id="ARBA00022490"/>
    </source>
</evidence>
<dbReference type="GO" id="GO:0005524">
    <property type="term" value="F:ATP binding"/>
    <property type="evidence" value="ECO:0007669"/>
    <property type="project" value="UniProtKB-UniRule"/>
</dbReference>
<comment type="catalytic activity">
    <reaction evidence="7 8">
        <text>cytidine(34) in tRNA(Ile2) + L-lysine + ATP = lysidine(34) in tRNA(Ile2) + AMP + diphosphate + H(+)</text>
        <dbReference type="Rhea" id="RHEA:43744"/>
        <dbReference type="Rhea" id="RHEA-COMP:10625"/>
        <dbReference type="Rhea" id="RHEA-COMP:10670"/>
        <dbReference type="ChEBI" id="CHEBI:15378"/>
        <dbReference type="ChEBI" id="CHEBI:30616"/>
        <dbReference type="ChEBI" id="CHEBI:32551"/>
        <dbReference type="ChEBI" id="CHEBI:33019"/>
        <dbReference type="ChEBI" id="CHEBI:82748"/>
        <dbReference type="ChEBI" id="CHEBI:83665"/>
        <dbReference type="ChEBI" id="CHEBI:456215"/>
        <dbReference type="EC" id="6.3.4.19"/>
    </reaction>
</comment>
<evidence type="ECO:0000256" key="8">
    <source>
        <dbReference type="HAMAP-Rule" id="MF_01161"/>
    </source>
</evidence>
<keyword evidence="2 8" id="KW-0963">Cytoplasm</keyword>
<keyword evidence="4 8" id="KW-0819">tRNA processing</keyword>
<dbReference type="EMBL" id="JAJEQC010000003">
    <property type="protein sequence ID" value="MCC2136246.1"/>
    <property type="molecule type" value="Genomic_DNA"/>
</dbReference>
<evidence type="ECO:0000256" key="4">
    <source>
        <dbReference type="ARBA" id="ARBA00022694"/>
    </source>
</evidence>
<dbReference type="EC" id="6.3.4.19" evidence="8"/>
<gene>
    <name evidence="8 10" type="primary">tilS</name>
    <name evidence="10" type="ORF">LKD31_04345</name>
</gene>
<comment type="function">
    <text evidence="8">Ligates lysine onto the cytidine present at position 34 of the AUA codon-specific tRNA(Ile) that contains the anticodon CAU, in an ATP-dependent manner. Cytidine is converted to lysidine, thus changing the amino acid specificity of the tRNA from methionine to isoleucine.</text>
</comment>
<evidence type="ECO:0000313" key="11">
    <source>
        <dbReference type="Proteomes" id="UP001199424"/>
    </source>
</evidence>
<dbReference type="SUPFAM" id="SSF56037">
    <property type="entry name" value="PheT/TilS domain"/>
    <property type="match status" value="1"/>
</dbReference>
<dbReference type="RefSeq" id="WP_308448776.1">
    <property type="nucleotide sequence ID" value="NZ_JAJEQC010000003.1"/>
</dbReference>
<dbReference type="PANTHER" id="PTHR43033">
    <property type="entry name" value="TRNA(ILE)-LYSIDINE SYNTHASE-RELATED"/>
    <property type="match status" value="1"/>
</dbReference>
<dbReference type="PANTHER" id="PTHR43033:SF1">
    <property type="entry name" value="TRNA(ILE)-LYSIDINE SYNTHASE-RELATED"/>
    <property type="match status" value="1"/>
</dbReference>
<evidence type="ECO:0000256" key="1">
    <source>
        <dbReference type="ARBA" id="ARBA00004496"/>
    </source>
</evidence>
<dbReference type="InterPro" id="IPR014729">
    <property type="entry name" value="Rossmann-like_a/b/a_fold"/>
</dbReference>
<dbReference type="Gene3D" id="3.40.50.620">
    <property type="entry name" value="HUPs"/>
    <property type="match status" value="1"/>
</dbReference>
<evidence type="ECO:0000256" key="5">
    <source>
        <dbReference type="ARBA" id="ARBA00022741"/>
    </source>
</evidence>
<comment type="similarity">
    <text evidence="8">Belongs to the tRNA(Ile)-lysidine synthase family.</text>
</comment>
<dbReference type="AlphaFoldDB" id="A0AAE3DF87"/>
<evidence type="ECO:0000259" key="9">
    <source>
        <dbReference type="SMART" id="SM00977"/>
    </source>
</evidence>
<accession>A0AAE3DF87</accession>
<evidence type="ECO:0000256" key="7">
    <source>
        <dbReference type="ARBA" id="ARBA00048539"/>
    </source>
</evidence>
<organism evidence="10 11">
    <name type="scientific">Hominenteromicrobium mulieris</name>
    <dbReference type="NCBI Taxonomy" id="2885357"/>
    <lineage>
        <taxon>Bacteria</taxon>
        <taxon>Bacillati</taxon>
        <taxon>Bacillota</taxon>
        <taxon>Clostridia</taxon>
        <taxon>Eubacteriales</taxon>
        <taxon>Oscillospiraceae</taxon>
        <taxon>Hominenteromicrobium</taxon>
    </lineage>
</organism>
<dbReference type="InterPro" id="IPR012795">
    <property type="entry name" value="tRNA_Ile_lys_synt_N"/>
</dbReference>
<comment type="domain">
    <text evidence="8">The N-terminal region contains the highly conserved SGGXDS motif, predicted to be a P-loop motif involved in ATP binding.</text>
</comment>
<feature type="binding site" evidence="8">
    <location>
        <begin position="25"/>
        <end position="30"/>
    </location>
    <ligand>
        <name>ATP</name>
        <dbReference type="ChEBI" id="CHEBI:30616"/>
    </ligand>
</feature>
<comment type="caution">
    <text evidence="10">The sequence shown here is derived from an EMBL/GenBank/DDBJ whole genome shotgun (WGS) entry which is preliminary data.</text>
</comment>
<dbReference type="SUPFAM" id="SSF82829">
    <property type="entry name" value="MesJ substrate recognition domain-like"/>
    <property type="match status" value="1"/>
</dbReference>
<dbReference type="InterPro" id="IPR012796">
    <property type="entry name" value="Lysidine-tRNA-synth_C"/>
</dbReference>
<dbReference type="InterPro" id="IPR012094">
    <property type="entry name" value="tRNA_Ile_lys_synt"/>
</dbReference>
<dbReference type="Pfam" id="PF11734">
    <property type="entry name" value="TilS_C"/>
    <property type="match status" value="1"/>
</dbReference>
<dbReference type="Gene3D" id="1.20.59.20">
    <property type="match status" value="1"/>
</dbReference>
<dbReference type="InterPro" id="IPR011063">
    <property type="entry name" value="TilS/TtcA_N"/>
</dbReference>
<dbReference type="SUPFAM" id="SSF52402">
    <property type="entry name" value="Adenine nucleotide alpha hydrolases-like"/>
    <property type="match status" value="1"/>
</dbReference>
<dbReference type="GO" id="GO:0006400">
    <property type="term" value="P:tRNA modification"/>
    <property type="evidence" value="ECO:0007669"/>
    <property type="project" value="UniProtKB-UniRule"/>
</dbReference>
<evidence type="ECO:0000256" key="3">
    <source>
        <dbReference type="ARBA" id="ARBA00022598"/>
    </source>
</evidence>
<keyword evidence="5 8" id="KW-0547">Nucleotide-binding</keyword>
<dbReference type="Pfam" id="PF01171">
    <property type="entry name" value="ATP_bind_3"/>
    <property type="match status" value="1"/>
</dbReference>
<dbReference type="SMART" id="SM00977">
    <property type="entry name" value="TilS_C"/>
    <property type="match status" value="1"/>
</dbReference>
<keyword evidence="3 8" id="KW-0436">Ligase</keyword>
<feature type="domain" description="Lysidine-tRNA(Ile) synthetase C-terminal" evidence="9">
    <location>
        <begin position="368"/>
        <end position="439"/>
    </location>
</feature>
<dbReference type="CDD" id="cd01992">
    <property type="entry name" value="TilS_N"/>
    <property type="match status" value="1"/>
</dbReference>
<dbReference type="Proteomes" id="UP001199424">
    <property type="component" value="Unassembled WGS sequence"/>
</dbReference>
<evidence type="ECO:0000313" key="10">
    <source>
        <dbReference type="EMBL" id="MCC2136246.1"/>
    </source>
</evidence>
<dbReference type="GO" id="GO:0005737">
    <property type="term" value="C:cytoplasm"/>
    <property type="evidence" value="ECO:0007669"/>
    <property type="project" value="UniProtKB-SubCell"/>
</dbReference>
<sequence length="450" mass="49937">MKTEDILARVRYDLPETGKIVVGLSGGADSVLLTYLLAQKYGAERLLAVHVHHGIRGAEADRDAEFVQDYCKALELHCKVIYKDIPALAAVSGEGVEECARRVRYACFAEEARESGCIATAHNADDNAETLLLNLTRGMGPHGAGGIPPRRGRIYRPILNISRAEVEHLCKVYRLDYVTDSTNLTVDYTRNKLRHSVLPVLKNVNPQMTQATSRFAESMRLQNEFVFSCANELLCKAKTPYGYDLKALRTAHEAVLRAALELLLSSYGRLSYEHICRAAGCVFMGGSLSLPGDIVLEAKQDTLTVRKNREIKDRNVFSVPLRAGENVLPNGKTLFVEKKIPEKEEINRKVHNLLFQNFSDCDKITNVPRVRTRRAGDVFRPAGRGVTKSVKKILNELRIPAAARDRLLLLEKDGEIIWIEAVGAAEGYAAKPNFPALELTVTDTAGITRI</sequence>
<dbReference type="NCBIfam" id="TIGR02433">
    <property type="entry name" value="lysidine_TilS_C"/>
    <property type="match status" value="1"/>
</dbReference>
<evidence type="ECO:0000256" key="6">
    <source>
        <dbReference type="ARBA" id="ARBA00022840"/>
    </source>
</evidence>
<keyword evidence="11" id="KW-1185">Reference proteome</keyword>
<name>A0AAE3DF87_9FIRM</name>
<keyword evidence="6 8" id="KW-0067">ATP-binding</keyword>
<protein>
    <recommendedName>
        <fullName evidence="8">tRNA(Ile)-lysidine synthase</fullName>
        <ecNumber evidence="8">6.3.4.19</ecNumber>
    </recommendedName>
    <alternativeName>
        <fullName evidence="8">tRNA(Ile)-2-lysyl-cytidine synthase</fullName>
    </alternativeName>
    <alternativeName>
        <fullName evidence="8">tRNA(Ile)-lysidine synthetase</fullName>
    </alternativeName>
</protein>
<dbReference type="NCBIfam" id="TIGR02432">
    <property type="entry name" value="lysidine_TilS_N"/>
    <property type="match status" value="1"/>
</dbReference>
<proteinExistence type="inferred from homology"/>
<dbReference type="GO" id="GO:0032267">
    <property type="term" value="F:tRNA(Ile)-lysidine synthase activity"/>
    <property type="evidence" value="ECO:0007669"/>
    <property type="project" value="UniProtKB-EC"/>
</dbReference>
<comment type="subcellular location">
    <subcellularLocation>
        <location evidence="1 8">Cytoplasm</location>
    </subcellularLocation>
</comment>
<dbReference type="HAMAP" id="MF_01161">
    <property type="entry name" value="tRNA_Ile_lys_synt"/>
    <property type="match status" value="1"/>
</dbReference>